<dbReference type="FunFam" id="1.10.530.10:FF:000001">
    <property type="entry name" value="Lysozyme C"/>
    <property type="match status" value="1"/>
</dbReference>
<feature type="chain" id="PRO_5039896706" description="Glycosyl hydrolases family 22 (GH22) domain-containing protein" evidence="5">
    <location>
        <begin position="20"/>
        <end position="141"/>
    </location>
</feature>
<dbReference type="Proteomes" id="UP001107558">
    <property type="component" value="Chromosome 3"/>
</dbReference>
<dbReference type="OrthoDB" id="17373at2759"/>
<dbReference type="Pfam" id="PF00062">
    <property type="entry name" value="Lys"/>
    <property type="match status" value="1"/>
</dbReference>
<dbReference type="InterPro" id="IPR001916">
    <property type="entry name" value="Glyco_hydro_22"/>
</dbReference>
<dbReference type="SUPFAM" id="SSF53955">
    <property type="entry name" value="Lysozyme-like"/>
    <property type="match status" value="1"/>
</dbReference>
<proteinExistence type="inferred from homology"/>
<organism evidence="7 8">
    <name type="scientific">Polypedilum vanderplanki</name>
    <name type="common">Sleeping chironomid midge</name>
    <dbReference type="NCBI Taxonomy" id="319348"/>
    <lineage>
        <taxon>Eukaryota</taxon>
        <taxon>Metazoa</taxon>
        <taxon>Ecdysozoa</taxon>
        <taxon>Arthropoda</taxon>
        <taxon>Hexapoda</taxon>
        <taxon>Insecta</taxon>
        <taxon>Pterygota</taxon>
        <taxon>Neoptera</taxon>
        <taxon>Endopterygota</taxon>
        <taxon>Diptera</taxon>
        <taxon>Nematocera</taxon>
        <taxon>Chironomoidea</taxon>
        <taxon>Chironomidae</taxon>
        <taxon>Chironominae</taxon>
        <taxon>Polypedilum</taxon>
        <taxon>Polypedilum</taxon>
    </lineage>
</organism>
<dbReference type="GO" id="GO:0003796">
    <property type="term" value="F:lysozyme activity"/>
    <property type="evidence" value="ECO:0007669"/>
    <property type="project" value="InterPro"/>
</dbReference>
<dbReference type="PANTHER" id="PTHR11407">
    <property type="entry name" value="LYSOZYME C"/>
    <property type="match status" value="1"/>
</dbReference>
<dbReference type="InterPro" id="IPR019799">
    <property type="entry name" value="Glyco_hydro_22_CS"/>
</dbReference>
<protein>
    <recommendedName>
        <fullName evidence="6">Glycosyl hydrolases family 22 (GH22) domain-containing protein</fullName>
    </recommendedName>
</protein>
<dbReference type="EMBL" id="JADBJN010000003">
    <property type="protein sequence ID" value="KAG5671028.1"/>
    <property type="molecule type" value="Genomic_DNA"/>
</dbReference>
<evidence type="ECO:0000256" key="3">
    <source>
        <dbReference type="ARBA" id="ARBA00023157"/>
    </source>
</evidence>
<dbReference type="Gene3D" id="1.10.530.10">
    <property type="match status" value="1"/>
</dbReference>
<keyword evidence="2 5" id="KW-0732">Signal</keyword>
<dbReference type="PRINTS" id="PR00137">
    <property type="entry name" value="LYSOZYME"/>
</dbReference>
<evidence type="ECO:0000256" key="4">
    <source>
        <dbReference type="RuleBase" id="RU004440"/>
    </source>
</evidence>
<evidence type="ECO:0000259" key="6">
    <source>
        <dbReference type="PROSITE" id="PS00128"/>
    </source>
</evidence>
<evidence type="ECO:0000313" key="8">
    <source>
        <dbReference type="Proteomes" id="UP001107558"/>
    </source>
</evidence>
<reference evidence="7" key="1">
    <citation type="submission" date="2021-03" db="EMBL/GenBank/DDBJ databases">
        <title>Chromosome level genome of the anhydrobiotic midge Polypedilum vanderplanki.</title>
        <authorList>
            <person name="Yoshida Y."/>
            <person name="Kikawada T."/>
            <person name="Gusev O."/>
        </authorList>
    </citation>
    <scope>NUCLEOTIDE SEQUENCE</scope>
    <source>
        <strain evidence="7">NIAS01</strain>
        <tissue evidence="7">Whole body or cell culture</tissue>
    </source>
</reference>
<sequence>MKLIIFITILIATFTFSEAKVFSKCEFVKTLYNAGVPRNELRDWACIAQYESNYNTAAINNYNTDGSKDFGIFQINSRYWCKIGSVGNDCNLNCNSLLNDNISDDIKCARLIKSRQGFSAWVAWNNRCQGKTLPTVSECGF</sequence>
<dbReference type="PRINTS" id="PR00135">
    <property type="entry name" value="LYZLACT"/>
</dbReference>
<dbReference type="CDD" id="cd16899">
    <property type="entry name" value="LYZ_C_invert"/>
    <property type="match status" value="1"/>
</dbReference>
<keyword evidence="3" id="KW-1015">Disulfide bond</keyword>
<evidence type="ECO:0000256" key="5">
    <source>
        <dbReference type="SAM" id="SignalP"/>
    </source>
</evidence>
<evidence type="ECO:0000256" key="1">
    <source>
        <dbReference type="ARBA" id="ARBA00010859"/>
    </source>
</evidence>
<evidence type="ECO:0000256" key="2">
    <source>
        <dbReference type="ARBA" id="ARBA00022729"/>
    </source>
</evidence>
<dbReference type="PROSITE" id="PS00128">
    <property type="entry name" value="GLYCOSYL_HYDROL_F22_1"/>
    <property type="match status" value="1"/>
</dbReference>
<dbReference type="InterPro" id="IPR023346">
    <property type="entry name" value="Lysozyme-like_dom_sf"/>
</dbReference>
<name>A0A9J6BMD8_POLVA</name>
<comment type="similarity">
    <text evidence="1 4">Belongs to the glycosyl hydrolase 22 family.</text>
</comment>
<feature type="domain" description="Glycosyl hydrolases family 22 (GH22)" evidence="6">
    <location>
        <begin position="90"/>
        <end position="108"/>
    </location>
</feature>
<dbReference type="SMART" id="SM00263">
    <property type="entry name" value="LYZ1"/>
    <property type="match status" value="1"/>
</dbReference>
<keyword evidence="8" id="KW-1185">Reference proteome</keyword>
<dbReference type="PROSITE" id="PS51348">
    <property type="entry name" value="GLYCOSYL_HYDROL_F22_2"/>
    <property type="match status" value="1"/>
</dbReference>
<dbReference type="InterPro" id="IPR000974">
    <property type="entry name" value="Glyco_hydro_22_lys"/>
</dbReference>
<dbReference type="AlphaFoldDB" id="A0A9J6BMD8"/>
<gene>
    <name evidence="7" type="ORF">PVAND_001246</name>
</gene>
<feature type="signal peptide" evidence="5">
    <location>
        <begin position="1"/>
        <end position="19"/>
    </location>
</feature>
<dbReference type="PANTHER" id="PTHR11407:SF36">
    <property type="entry name" value="GEO02684P1-RELATED"/>
    <property type="match status" value="1"/>
</dbReference>
<evidence type="ECO:0000313" key="7">
    <source>
        <dbReference type="EMBL" id="KAG5671028.1"/>
    </source>
</evidence>
<comment type="caution">
    <text evidence="7">The sequence shown here is derived from an EMBL/GenBank/DDBJ whole genome shotgun (WGS) entry which is preliminary data.</text>
</comment>
<accession>A0A9J6BMD8</accession>